<name>A0A6F8SSJ8_9GAMM</name>
<reference evidence="1 2" key="1">
    <citation type="submission" date="2020-02" db="EMBL/GenBank/DDBJ databases">
        <title>Complete Genome Sequence of Halomonas meridiana strain BAA-801, Isolated from Deep Sea Thermal Vent.</title>
        <authorList>
            <person name="Takahashi Y."/>
            <person name="Takahashi H."/>
            <person name="Galipon J."/>
            <person name="Arakawa K."/>
        </authorList>
    </citation>
    <scope>NUCLEOTIDE SEQUENCE [LARGE SCALE GENOMIC DNA]</scope>
    <source>
        <strain evidence="1 2">Slthf1</strain>
    </source>
</reference>
<evidence type="ECO:0000313" key="1">
    <source>
        <dbReference type="EMBL" id="BCA90900.1"/>
    </source>
</evidence>
<gene>
    <name evidence="1" type="ORF">HMSLTHF_06750</name>
</gene>
<organism evidence="1 2">
    <name type="scientific">Vreelandella aquamarina</name>
    <dbReference type="NCBI Taxonomy" id="77097"/>
    <lineage>
        <taxon>Bacteria</taxon>
        <taxon>Pseudomonadati</taxon>
        <taxon>Pseudomonadota</taxon>
        <taxon>Gammaproteobacteria</taxon>
        <taxon>Oceanospirillales</taxon>
        <taxon>Halomonadaceae</taxon>
        <taxon>Vreelandella</taxon>
    </lineage>
</organism>
<sequence length="95" mass="11107">MIDCLGVCPSFFMVPRHFMWGLIEQATHNTTVTKLNKKDQSRREHFPAGDLLIVLVLSLSKRDLFHRELWRVVENCILPCRWHLGSNGRIYAVFP</sequence>
<protein>
    <submittedName>
        <fullName evidence="1">Uncharacterized protein</fullName>
    </submittedName>
</protein>
<accession>A0A6F8SSJ8</accession>
<evidence type="ECO:0000313" key="2">
    <source>
        <dbReference type="Proteomes" id="UP000503197"/>
    </source>
</evidence>
<dbReference type="Proteomes" id="UP000503197">
    <property type="component" value="Chromosome"/>
</dbReference>
<dbReference type="EMBL" id="AP022821">
    <property type="protein sequence ID" value="BCA90900.1"/>
    <property type="molecule type" value="Genomic_DNA"/>
</dbReference>
<dbReference type="AlphaFoldDB" id="A0A6F8SSJ8"/>
<proteinExistence type="predicted"/>